<dbReference type="Proteomes" id="UP000325440">
    <property type="component" value="Unassembled WGS sequence"/>
</dbReference>
<dbReference type="AlphaFoldDB" id="A0A5E4N3G4"/>
<organism evidence="2 3">
    <name type="scientific">Cinara cedri</name>
    <dbReference type="NCBI Taxonomy" id="506608"/>
    <lineage>
        <taxon>Eukaryota</taxon>
        <taxon>Metazoa</taxon>
        <taxon>Ecdysozoa</taxon>
        <taxon>Arthropoda</taxon>
        <taxon>Hexapoda</taxon>
        <taxon>Insecta</taxon>
        <taxon>Pterygota</taxon>
        <taxon>Neoptera</taxon>
        <taxon>Paraneoptera</taxon>
        <taxon>Hemiptera</taxon>
        <taxon>Sternorrhyncha</taxon>
        <taxon>Aphidomorpha</taxon>
        <taxon>Aphidoidea</taxon>
        <taxon>Aphididae</taxon>
        <taxon>Lachninae</taxon>
        <taxon>Cinara</taxon>
    </lineage>
</organism>
<keyword evidence="1" id="KW-0732">Signal</keyword>
<feature type="chain" id="PRO_5023127098" evidence="1">
    <location>
        <begin position="23"/>
        <end position="93"/>
    </location>
</feature>
<feature type="signal peptide" evidence="1">
    <location>
        <begin position="1"/>
        <end position="22"/>
    </location>
</feature>
<sequence length="93" mass="10207">MCARHAVFGLLALVVLAPATSAADRPPSRLDLRDVLNQLRGAPDIVAVGPAGKADRAVKSYLDKLQARYAAVLDRPWDARYASHTNVRRWKKS</sequence>
<evidence type="ECO:0000256" key="1">
    <source>
        <dbReference type="SAM" id="SignalP"/>
    </source>
</evidence>
<dbReference type="OrthoDB" id="6626712at2759"/>
<evidence type="ECO:0000313" key="3">
    <source>
        <dbReference type="Proteomes" id="UP000325440"/>
    </source>
</evidence>
<dbReference type="EMBL" id="CABPRJ010001894">
    <property type="protein sequence ID" value="VVC39180.1"/>
    <property type="molecule type" value="Genomic_DNA"/>
</dbReference>
<keyword evidence="3" id="KW-1185">Reference proteome</keyword>
<reference evidence="2 3" key="1">
    <citation type="submission" date="2019-08" db="EMBL/GenBank/DDBJ databases">
        <authorList>
            <person name="Alioto T."/>
            <person name="Alioto T."/>
            <person name="Gomez Garrido J."/>
        </authorList>
    </citation>
    <scope>NUCLEOTIDE SEQUENCE [LARGE SCALE GENOMIC DNA]</scope>
</reference>
<accession>A0A5E4N3G4</accession>
<name>A0A5E4N3G4_9HEMI</name>
<proteinExistence type="predicted"/>
<gene>
    <name evidence="2" type="ORF">CINCED_3A002536</name>
</gene>
<evidence type="ECO:0000313" key="2">
    <source>
        <dbReference type="EMBL" id="VVC39180.1"/>
    </source>
</evidence>
<protein>
    <submittedName>
        <fullName evidence="2">Uncharacterized protein</fullName>
    </submittedName>
</protein>